<dbReference type="CDD" id="cd12291">
    <property type="entry name" value="RRM1_La"/>
    <property type="match status" value="1"/>
</dbReference>
<reference evidence="3" key="1">
    <citation type="submission" date="2017-08" db="EMBL/GenBank/DDBJ databases">
        <authorList>
            <person name="Polle J.E."/>
            <person name="Barry K."/>
            <person name="Cushman J."/>
            <person name="Schmutz J."/>
            <person name="Tran D."/>
            <person name="Hathwaick L.T."/>
            <person name="Yim W.C."/>
            <person name="Jenkins J."/>
            <person name="Mckie-Krisberg Z.M."/>
            <person name="Prochnik S."/>
            <person name="Lindquist E."/>
            <person name="Dockter R.B."/>
            <person name="Adam C."/>
            <person name="Molina H."/>
            <person name="Bunkerborg J."/>
            <person name="Jin E."/>
            <person name="Buchheim M."/>
            <person name="Magnuson J."/>
        </authorList>
    </citation>
    <scope>NUCLEOTIDE SEQUENCE</scope>
    <source>
        <strain evidence="3">CCAP 19/18</strain>
    </source>
</reference>
<keyword evidence="4" id="KW-1185">Reference proteome</keyword>
<keyword evidence="1" id="KW-0694">RNA-binding</keyword>
<protein>
    <recommendedName>
        <fullName evidence="2">RRM domain-containing protein</fullName>
    </recommendedName>
</protein>
<dbReference type="SMART" id="SM00360">
    <property type="entry name" value="RRM"/>
    <property type="match status" value="1"/>
</dbReference>
<dbReference type="Pfam" id="PF00076">
    <property type="entry name" value="RRM_1"/>
    <property type="match status" value="1"/>
</dbReference>
<dbReference type="InterPro" id="IPR000504">
    <property type="entry name" value="RRM_dom"/>
</dbReference>
<evidence type="ECO:0000256" key="1">
    <source>
        <dbReference type="PROSITE-ProRule" id="PRU00176"/>
    </source>
</evidence>
<accession>A0ABQ7GPK4</accession>
<dbReference type="EMBL" id="MU069656">
    <property type="protein sequence ID" value="KAF5836528.1"/>
    <property type="molecule type" value="Genomic_DNA"/>
</dbReference>
<gene>
    <name evidence="3" type="ORF">DUNSADRAFT_5816</name>
</gene>
<dbReference type="Gene3D" id="3.30.70.330">
    <property type="match status" value="1"/>
</dbReference>
<proteinExistence type="predicted"/>
<dbReference type="InterPro" id="IPR035979">
    <property type="entry name" value="RBD_domain_sf"/>
</dbReference>
<evidence type="ECO:0000259" key="2">
    <source>
        <dbReference type="PROSITE" id="PS50102"/>
    </source>
</evidence>
<sequence length="87" mass="9808">MDDAKTVLARPFPLSTTEDRVKALFETLGRVKKVKLRRDEGNQAFRGSVYVEFESRDTAAAAVSNPPLRPNSKTESLEVGVMHFYTY</sequence>
<dbReference type="InterPro" id="IPR012677">
    <property type="entry name" value="Nucleotide-bd_a/b_plait_sf"/>
</dbReference>
<name>A0ABQ7GPK4_DUNSA</name>
<organism evidence="3 4">
    <name type="scientific">Dunaliella salina</name>
    <name type="common">Green alga</name>
    <name type="synonym">Protococcus salinus</name>
    <dbReference type="NCBI Taxonomy" id="3046"/>
    <lineage>
        <taxon>Eukaryota</taxon>
        <taxon>Viridiplantae</taxon>
        <taxon>Chlorophyta</taxon>
        <taxon>core chlorophytes</taxon>
        <taxon>Chlorophyceae</taxon>
        <taxon>CS clade</taxon>
        <taxon>Chlamydomonadales</taxon>
        <taxon>Dunaliellaceae</taxon>
        <taxon>Dunaliella</taxon>
    </lineage>
</organism>
<feature type="domain" description="RRM" evidence="2">
    <location>
        <begin position="5"/>
        <end position="79"/>
    </location>
</feature>
<dbReference type="SUPFAM" id="SSF54928">
    <property type="entry name" value="RNA-binding domain, RBD"/>
    <property type="match status" value="1"/>
</dbReference>
<comment type="caution">
    <text evidence="3">The sequence shown here is derived from an EMBL/GenBank/DDBJ whole genome shotgun (WGS) entry which is preliminary data.</text>
</comment>
<dbReference type="PROSITE" id="PS50102">
    <property type="entry name" value="RRM"/>
    <property type="match status" value="1"/>
</dbReference>
<dbReference type="Proteomes" id="UP000815325">
    <property type="component" value="Unassembled WGS sequence"/>
</dbReference>
<evidence type="ECO:0000313" key="4">
    <source>
        <dbReference type="Proteomes" id="UP000815325"/>
    </source>
</evidence>
<evidence type="ECO:0000313" key="3">
    <source>
        <dbReference type="EMBL" id="KAF5836528.1"/>
    </source>
</evidence>